<dbReference type="InterPro" id="IPR012337">
    <property type="entry name" value="RNaseH-like_sf"/>
</dbReference>
<reference evidence="4" key="1">
    <citation type="journal article" date="2019" name="Sci. Rep.">
        <title>Draft genome of Tanacetum cinerariifolium, the natural source of mosquito coil.</title>
        <authorList>
            <person name="Yamashiro T."/>
            <person name="Shiraishi A."/>
            <person name="Satake H."/>
            <person name="Nakayama K."/>
        </authorList>
    </citation>
    <scope>NUCLEOTIDE SEQUENCE</scope>
</reference>
<organism evidence="4">
    <name type="scientific">Tanacetum cinerariifolium</name>
    <name type="common">Dalmatian daisy</name>
    <name type="synonym">Chrysanthemum cinerariifolium</name>
    <dbReference type="NCBI Taxonomy" id="118510"/>
    <lineage>
        <taxon>Eukaryota</taxon>
        <taxon>Viridiplantae</taxon>
        <taxon>Streptophyta</taxon>
        <taxon>Embryophyta</taxon>
        <taxon>Tracheophyta</taxon>
        <taxon>Spermatophyta</taxon>
        <taxon>Magnoliopsida</taxon>
        <taxon>eudicotyledons</taxon>
        <taxon>Gunneridae</taxon>
        <taxon>Pentapetalae</taxon>
        <taxon>asterids</taxon>
        <taxon>campanulids</taxon>
        <taxon>Asterales</taxon>
        <taxon>Asteraceae</taxon>
        <taxon>Asteroideae</taxon>
        <taxon>Anthemideae</taxon>
        <taxon>Anthemidinae</taxon>
        <taxon>Tanacetum</taxon>
    </lineage>
</organism>
<dbReference type="Gene3D" id="4.10.60.10">
    <property type="entry name" value="Zinc finger, CCHC-type"/>
    <property type="match status" value="1"/>
</dbReference>
<feature type="region of interest" description="Disordered" evidence="2">
    <location>
        <begin position="708"/>
        <end position="787"/>
    </location>
</feature>
<dbReference type="InterPro" id="IPR039537">
    <property type="entry name" value="Retrotran_Ty1/copia-like"/>
</dbReference>
<feature type="compositionally biased region" description="Polar residues" evidence="2">
    <location>
        <begin position="514"/>
        <end position="531"/>
    </location>
</feature>
<dbReference type="Gene3D" id="3.30.420.10">
    <property type="entry name" value="Ribonuclease H-like superfamily/Ribonuclease H"/>
    <property type="match status" value="1"/>
</dbReference>
<sequence>MQGDNPIDAINKMMSFLSTFITSHFPTTNNQLRNSSKPRQQETIHDGRVTVQPVQRRQSSYAIGTSRTRANISGTRGNNSSQKKVVKCFNYQGEGHMARQCLKPKRKRDDTWFREKVLLVKAQGSGKVLNEEELEFLADPGVAEDVLLKVPYSENTHNDMLNQSVQEMSYYEQTHLVNYPENKITSDSNIIPYSQYLLETQNAAVHDTNSSAQQDAMILSVFEQLLNLVTNCNKVNKDHLIANESLSAELEGYKERVNLLEERQNVDLKLSDEQAFRLQTSHPNTDQSDPSPVKIEAPRELPKMIQVTLNTPVKNIRIDNGTEFVNQTLRSYYESVGISHETSIARSLQQNGVIKRQNHTLVEAAQTMLIYAKAYLFLLAEAVATACYIKKRSIIRCRHGKTPYELLHDKKPDLSYLHVFGTLCYPNNDSEDLGKLQAKADIGPGLQSMTLATSSSRLVSNPILQQLCNPPPKDDWDCLFQPMFDEYFIPPTIVVSPVPVAVAPRAIDLADSPVSTSIDQDAPSTRPSSNVRPIHTSLESLGRWTKDHPIENMIGDPSYSVSIRKNMNPVVTQQVALDNSLFTLEKRLKIERCISSKTTRLDRLKESRAQILWGMYNQKNVDYVALFWEDFMYQADNKEIKLVKKAKTVKRPAKKSTTVPTASVVIRDTPDAALLEDAQLKKFSGKVGKKLTSFKLVAQVRELILNQSKDENDDVNDDDNANDDESKNKDDNDYDEKEHDEENESDDDYENMYEEVDDDLYKDVDVRSLGAQHEKERKGDEDVDPNF</sequence>
<dbReference type="AlphaFoldDB" id="A0A6L2KY22"/>
<protein>
    <submittedName>
        <fullName evidence="4">Putative ribonuclease H-like domain-containing protein</fullName>
    </submittedName>
</protein>
<evidence type="ECO:0000313" key="4">
    <source>
        <dbReference type="EMBL" id="GEU53879.1"/>
    </source>
</evidence>
<feature type="coiled-coil region" evidence="1">
    <location>
        <begin position="236"/>
        <end position="263"/>
    </location>
</feature>
<comment type="caution">
    <text evidence="4">The sequence shown here is derived from an EMBL/GenBank/DDBJ whole genome shotgun (WGS) entry which is preliminary data.</text>
</comment>
<evidence type="ECO:0000259" key="3">
    <source>
        <dbReference type="PROSITE" id="PS50994"/>
    </source>
</evidence>
<dbReference type="PANTHER" id="PTHR42648">
    <property type="entry name" value="TRANSPOSASE, PUTATIVE-RELATED"/>
    <property type="match status" value="1"/>
</dbReference>
<dbReference type="GO" id="GO:0003676">
    <property type="term" value="F:nucleic acid binding"/>
    <property type="evidence" value="ECO:0007669"/>
    <property type="project" value="InterPro"/>
</dbReference>
<dbReference type="GO" id="GO:0015074">
    <property type="term" value="P:DNA integration"/>
    <property type="evidence" value="ECO:0007669"/>
    <property type="project" value="InterPro"/>
</dbReference>
<dbReference type="InterPro" id="IPR001584">
    <property type="entry name" value="Integrase_cat-core"/>
</dbReference>
<dbReference type="PROSITE" id="PS50994">
    <property type="entry name" value="INTEGRASE"/>
    <property type="match status" value="1"/>
</dbReference>
<dbReference type="PANTHER" id="PTHR42648:SF32">
    <property type="entry name" value="RIBONUCLEASE H-LIKE DOMAIN, GAG-PRE-INTEGRASE DOMAIN PROTEIN-RELATED"/>
    <property type="match status" value="1"/>
</dbReference>
<feature type="region of interest" description="Disordered" evidence="2">
    <location>
        <begin position="514"/>
        <end position="533"/>
    </location>
</feature>
<feature type="compositionally biased region" description="Basic and acidic residues" evidence="2">
    <location>
        <begin position="759"/>
        <end position="780"/>
    </location>
</feature>
<evidence type="ECO:0000256" key="1">
    <source>
        <dbReference type="SAM" id="Coils"/>
    </source>
</evidence>
<dbReference type="InterPro" id="IPR036397">
    <property type="entry name" value="RNaseH_sf"/>
</dbReference>
<proteinExistence type="predicted"/>
<feature type="domain" description="Integrase catalytic" evidence="3">
    <location>
        <begin position="314"/>
        <end position="411"/>
    </location>
</feature>
<accession>A0A6L2KY22</accession>
<name>A0A6L2KY22_TANCI</name>
<feature type="compositionally biased region" description="Acidic residues" evidence="2">
    <location>
        <begin position="732"/>
        <end position="758"/>
    </location>
</feature>
<dbReference type="SUPFAM" id="SSF53098">
    <property type="entry name" value="Ribonuclease H-like"/>
    <property type="match status" value="1"/>
</dbReference>
<gene>
    <name evidence="4" type="ORF">Tci_025857</name>
</gene>
<evidence type="ECO:0000256" key="2">
    <source>
        <dbReference type="SAM" id="MobiDB-lite"/>
    </source>
</evidence>
<feature type="compositionally biased region" description="Acidic residues" evidence="2">
    <location>
        <begin position="711"/>
        <end position="723"/>
    </location>
</feature>
<keyword evidence="1" id="KW-0175">Coiled coil</keyword>
<dbReference type="EMBL" id="BKCJ010003243">
    <property type="protein sequence ID" value="GEU53879.1"/>
    <property type="molecule type" value="Genomic_DNA"/>
</dbReference>